<feature type="transmembrane region" description="Helical" evidence="8">
    <location>
        <begin position="444"/>
        <end position="463"/>
    </location>
</feature>
<dbReference type="AlphaFoldDB" id="K6G553"/>
<feature type="transmembrane region" description="Helical" evidence="8">
    <location>
        <begin position="223"/>
        <end position="245"/>
    </location>
</feature>
<reference evidence="9 10" key="1">
    <citation type="submission" date="2012-09" db="EMBL/GenBank/DDBJ databases">
        <authorList>
            <person name="Dupont C.L."/>
            <person name="Rusch D.B."/>
            <person name="Lombardo M.-J."/>
            <person name="Novotny M."/>
            <person name="Yee-Greenbaum J."/>
            <person name="Laskin R."/>
        </authorList>
    </citation>
    <scope>NUCLEOTIDE SEQUENCE [LARGE SCALE GENOMIC DNA]</scope>
    <source>
        <strain evidence="9">SAR86E</strain>
    </source>
</reference>
<evidence type="ECO:0000256" key="4">
    <source>
        <dbReference type="ARBA" id="ARBA00022475"/>
    </source>
</evidence>
<comment type="subcellular location">
    <subcellularLocation>
        <location evidence="1">Cell membrane</location>
        <topology evidence="1">Multi-pass membrane protein</topology>
    </subcellularLocation>
</comment>
<dbReference type="PANTHER" id="PTHR30047">
    <property type="entry name" value="HIGH-AFFINITY CHOLINE TRANSPORT PROTEIN-RELATED"/>
    <property type="match status" value="1"/>
</dbReference>
<feature type="transmembrane region" description="Helical" evidence="8">
    <location>
        <begin position="140"/>
        <end position="160"/>
    </location>
</feature>
<evidence type="ECO:0000313" key="9">
    <source>
        <dbReference type="EMBL" id="EKO36359.1"/>
    </source>
</evidence>
<keyword evidence="4" id="KW-1003">Cell membrane</keyword>
<keyword evidence="6 8" id="KW-1133">Transmembrane helix</keyword>
<organism evidence="9 10">
    <name type="scientific">SAR86 cluster bacterium SAR86E</name>
    <dbReference type="NCBI Taxonomy" id="1208365"/>
    <lineage>
        <taxon>Bacteria</taxon>
        <taxon>Pseudomonadati</taxon>
        <taxon>Pseudomonadota</taxon>
        <taxon>Gammaproteobacteria</taxon>
        <taxon>SAR86 cluster</taxon>
    </lineage>
</organism>
<dbReference type="GO" id="GO:0022857">
    <property type="term" value="F:transmembrane transporter activity"/>
    <property type="evidence" value="ECO:0007669"/>
    <property type="project" value="InterPro"/>
</dbReference>
<feature type="transmembrane region" description="Helical" evidence="8">
    <location>
        <begin position="469"/>
        <end position="489"/>
    </location>
</feature>
<keyword evidence="5 8" id="KW-0812">Transmembrane</keyword>
<dbReference type="InterPro" id="IPR000060">
    <property type="entry name" value="BCCT_transptr"/>
</dbReference>
<proteinExistence type="inferred from homology"/>
<keyword evidence="7 8" id="KW-0472">Membrane</keyword>
<dbReference type="PANTHER" id="PTHR30047:SF7">
    <property type="entry name" value="HIGH-AFFINITY CHOLINE TRANSPORT PROTEIN"/>
    <property type="match status" value="1"/>
</dbReference>
<keyword evidence="3" id="KW-0813">Transport</keyword>
<evidence type="ECO:0000256" key="8">
    <source>
        <dbReference type="SAM" id="Phobius"/>
    </source>
</evidence>
<evidence type="ECO:0000256" key="1">
    <source>
        <dbReference type="ARBA" id="ARBA00004651"/>
    </source>
</evidence>
<accession>K6G553</accession>
<sequence>MFKNIAPKRFLFSILVITSFIGITLANLNQADSLFANLQKEISDNLGWLIILAANAILIFVIFLAFSKHKNVILGGADARPEFSNINWIAMLFSAGLGIGLLFYGVAEPILHLSSDVIHPVDAEFADRANLAMNFTYLHWGFHGWSIYAVVGLCFAYFTFNKNKPFRISSFFSGSLTDRVWGRVSLDVIAIIATIFGIATSLGLGANQINSGLGYMGVLDESFSSTVGIIIFITILGLISVVLGLKTGIKRLSQINMILCSLFLLFIFFAGPSAYILDGIIQNIGSYLQKILILSSSTQGYADSAWQNSWTLFYYSWWFAWSPFVGLFIARISYGRSIQEFLLGVVLVPSILVFIWMGVFGNAALNQEFLEPGSLSTAINNDITISLFVFLEQFPYAPVLMGLSILIILTFFVTSSDSGALVTSMLTAANNESAQEEPPMTLRVIWALSLGVIAIVLLAGGGLSALQTSVIVTGAPFAILIFFACKNLLNNLNEQSNSLD</sequence>
<evidence type="ECO:0000256" key="3">
    <source>
        <dbReference type="ARBA" id="ARBA00022448"/>
    </source>
</evidence>
<feature type="transmembrane region" description="Helical" evidence="8">
    <location>
        <begin position="46"/>
        <end position="66"/>
    </location>
</feature>
<feature type="transmembrane region" description="Helical" evidence="8">
    <location>
        <begin position="86"/>
        <end position="107"/>
    </location>
</feature>
<feature type="transmembrane region" description="Helical" evidence="8">
    <location>
        <begin position="180"/>
        <end position="203"/>
    </location>
</feature>
<dbReference type="GO" id="GO:0005886">
    <property type="term" value="C:plasma membrane"/>
    <property type="evidence" value="ECO:0007669"/>
    <property type="project" value="UniProtKB-SubCell"/>
</dbReference>
<feature type="transmembrane region" description="Helical" evidence="8">
    <location>
        <begin position="315"/>
        <end position="334"/>
    </location>
</feature>
<gene>
    <name evidence="9" type="ORF">B273_1377</name>
</gene>
<comment type="similarity">
    <text evidence="2">Belongs to the BCCT transporter (TC 2.A.15) family.</text>
</comment>
<evidence type="ECO:0000256" key="2">
    <source>
        <dbReference type="ARBA" id="ARBA00005658"/>
    </source>
</evidence>
<dbReference type="PATRIC" id="fig|1208365.4.peg.952"/>
<name>K6G553_9GAMM</name>
<protein>
    <submittedName>
        <fullName evidence="9">Transporter, betaine/carnitine/choline family</fullName>
    </submittedName>
</protein>
<feature type="transmembrane region" description="Helical" evidence="8">
    <location>
        <begin position="396"/>
        <end position="415"/>
    </location>
</feature>
<evidence type="ECO:0000256" key="7">
    <source>
        <dbReference type="ARBA" id="ARBA00023136"/>
    </source>
</evidence>
<dbReference type="STRING" id="1208365.B273_1377"/>
<dbReference type="NCBIfam" id="TIGR00842">
    <property type="entry name" value="bcct"/>
    <property type="match status" value="1"/>
</dbReference>
<evidence type="ECO:0000256" key="5">
    <source>
        <dbReference type="ARBA" id="ARBA00022692"/>
    </source>
</evidence>
<feature type="transmembrane region" description="Helical" evidence="8">
    <location>
        <begin position="341"/>
        <end position="365"/>
    </location>
</feature>
<evidence type="ECO:0000313" key="10">
    <source>
        <dbReference type="Proteomes" id="UP000010310"/>
    </source>
</evidence>
<keyword evidence="10" id="KW-1185">Reference proteome</keyword>
<dbReference type="EMBL" id="AMWX01000008">
    <property type="protein sequence ID" value="EKO36359.1"/>
    <property type="molecule type" value="Genomic_DNA"/>
</dbReference>
<feature type="transmembrane region" description="Helical" evidence="8">
    <location>
        <begin position="257"/>
        <end position="277"/>
    </location>
</feature>
<dbReference type="Pfam" id="PF02028">
    <property type="entry name" value="BCCT"/>
    <property type="match status" value="1"/>
</dbReference>
<evidence type="ECO:0000256" key="6">
    <source>
        <dbReference type="ARBA" id="ARBA00022989"/>
    </source>
</evidence>
<dbReference type="Proteomes" id="UP000010310">
    <property type="component" value="Unassembled WGS sequence"/>
</dbReference>
<comment type="caution">
    <text evidence="9">The sequence shown here is derived from an EMBL/GenBank/DDBJ whole genome shotgun (WGS) entry which is preliminary data.</text>
</comment>